<comment type="caution">
    <text evidence="10">The sequence shown here is derived from an EMBL/GenBank/DDBJ whole genome shotgun (WGS) entry which is preliminary data.</text>
</comment>
<evidence type="ECO:0000313" key="11">
    <source>
        <dbReference type="Proteomes" id="UP001551482"/>
    </source>
</evidence>
<evidence type="ECO:0000313" key="10">
    <source>
        <dbReference type="EMBL" id="MEU8135966.1"/>
    </source>
</evidence>
<reference evidence="10 11" key="1">
    <citation type="submission" date="2024-06" db="EMBL/GenBank/DDBJ databases">
        <title>The Natural Products Discovery Center: Release of the First 8490 Sequenced Strains for Exploring Actinobacteria Biosynthetic Diversity.</title>
        <authorList>
            <person name="Kalkreuter E."/>
            <person name="Kautsar S.A."/>
            <person name="Yang D."/>
            <person name="Bader C.D."/>
            <person name="Teijaro C.N."/>
            <person name="Fluegel L."/>
            <person name="Davis C.M."/>
            <person name="Simpson J.R."/>
            <person name="Lauterbach L."/>
            <person name="Steele A.D."/>
            <person name="Gui C."/>
            <person name="Meng S."/>
            <person name="Li G."/>
            <person name="Viehrig K."/>
            <person name="Ye F."/>
            <person name="Su P."/>
            <person name="Kiefer A.F."/>
            <person name="Nichols A."/>
            <person name="Cepeda A.J."/>
            <person name="Yan W."/>
            <person name="Fan B."/>
            <person name="Jiang Y."/>
            <person name="Adhikari A."/>
            <person name="Zheng C.-J."/>
            <person name="Schuster L."/>
            <person name="Cowan T.M."/>
            <person name="Smanski M.J."/>
            <person name="Chevrette M.G."/>
            <person name="De Carvalho L.P.S."/>
            <person name="Shen B."/>
        </authorList>
    </citation>
    <scope>NUCLEOTIDE SEQUENCE [LARGE SCALE GENOMIC DNA]</scope>
    <source>
        <strain evidence="10 11">NPDC048946</strain>
    </source>
</reference>
<gene>
    <name evidence="10" type="ORF">AB0C36_20925</name>
</gene>
<keyword evidence="7 9" id="KW-1133">Transmembrane helix</keyword>
<dbReference type="PANTHER" id="PTHR11048">
    <property type="entry name" value="PRENYLTRANSFERASES"/>
    <property type="match status" value="1"/>
</dbReference>
<keyword evidence="5" id="KW-0808">Transferase</keyword>
<accession>A0ABV3DJV5</accession>
<feature type="transmembrane region" description="Helical" evidence="9">
    <location>
        <begin position="32"/>
        <end position="49"/>
    </location>
</feature>
<keyword evidence="6 9" id="KW-0812">Transmembrane</keyword>
<evidence type="ECO:0000256" key="7">
    <source>
        <dbReference type="ARBA" id="ARBA00022989"/>
    </source>
</evidence>
<comment type="cofactor">
    <cofactor evidence="1">
        <name>Mg(2+)</name>
        <dbReference type="ChEBI" id="CHEBI:18420"/>
    </cofactor>
</comment>
<proteinExistence type="inferred from homology"/>
<dbReference type="InterPro" id="IPR044878">
    <property type="entry name" value="UbiA_sf"/>
</dbReference>
<keyword evidence="8 9" id="KW-0472">Membrane</keyword>
<organism evidence="10 11">
    <name type="scientific">Streptodolium elevatio</name>
    <dbReference type="NCBI Taxonomy" id="3157996"/>
    <lineage>
        <taxon>Bacteria</taxon>
        <taxon>Bacillati</taxon>
        <taxon>Actinomycetota</taxon>
        <taxon>Actinomycetes</taxon>
        <taxon>Kitasatosporales</taxon>
        <taxon>Streptomycetaceae</taxon>
        <taxon>Streptodolium</taxon>
    </lineage>
</organism>
<dbReference type="InterPro" id="IPR039653">
    <property type="entry name" value="Prenyltransferase"/>
</dbReference>
<dbReference type="Pfam" id="PF01040">
    <property type="entry name" value="UbiA"/>
    <property type="match status" value="1"/>
</dbReference>
<dbReference type="Gene3D" id="1.20.120.1780">
    <property type="entry name" value="UbiA prenyltransferase"/>
    <property type="match status" value="1"/>
</dbReference>
<evidence type="ECO:0000256" key="2">
    <source>
        <dbReference type="ARBA" id="ARBA00004141"/>
    </source>
</evidence>
<feature type="transmembrane region" description="Helical" evidence="9">
    <location>
        <begin position="178"/>
        <end position="196"/>
    </location>
</feature>
<evidence type="ECO:0000256" key="8">
    <source>
        <dbReference type="ARBA" id="ARBA00023136"/>
    </source>
</evidence>
<evidence type="ECO:0000256" key="5">
    <source>
        <dbReference type="ARBA" id="ARBA00022679"/>
    </source>
</evidence>
<feature type="transmembrane region" description="Helical" evidence="9">
    <location>
        <begin position="277"/>
        <end position="295"/>
    </location>
</feature>
<protein>
    <submittedName>
        <fullName evidence="10">4-hydroxybenzoate octaprenyltransferase</fullName>
    </submittedName>
</protein>
<name>A0ABV3DJV5_9ACTN</name>
<evidence type="ECO:0000256" key="1">
    <source>
        <dbReference type="ARBA" id="ARBA00001946"/>
    </source>
</evidence>
<dbReference type="CDD" id="cd13959">
    <property type="entry name" value="PT_UbiA_COQ2"/>
    <property type="match status" value="1"/>
</dbReference>
<comment type="similarity">
    <text evidence="3">Belongs to the UbiA prenyltransferase family.</text>
</comment>
<evidence type="ECO:0000256" key="6">
    <source>
        <dbReference type="ARBA" id="ARBA00022692"/>
    </source>
</evidence>
<feature type="transmembrane region" description="Helical" evidence="9">
    <location>
        <begin position="225"/>
        <end position="257"/>
    </location>
</feature>
<dbReference type="PROSITE" id="PS00943">
    <property type="entry name" value="UBIA"/>
    <property type="match status" value="1"/>
</dbReference>
<evidence type="ECO:0000256" key="3">
    <source>
        <dbReference type="ARBA" id="ARBA00005985"/>
    </source>
</evidence>
<feature type="transmembrane region" description="Helical" evidence="9">
    <location>
        <begin position="153"/>
        <end position="172"/>
    </location>
</feature>
<keyword evidence="4" id="KW-1003">Cell membrane</keyword>
<dbReference type="HAMAP" id="MF_01635">
    <property type="entry name" value="UbiA"/>
    <property type="match status" value="1"/>
</dbReference>
<dbReference type="InterPro" id="IPR030470">
    <property type="entry name" value="UbiA_prenylTrfase_CS"/>
</dbReference>
<feature type="transmembrane region" description="Helical" evidence="9">
    <location>
        <begin position="100"/>
        <end position="120"/>
    </location>
</feature>
<keyword evidence="11" id="KW-1185">Reference proteome</keyword>
<dbReference type="RefSeq" id="WP_358356139.1">
    <property type="nucleotide sequence ID" value="NZ_JBEZFP010000054.1"/>
</dbReference>
<keyword evidence="4" id="KW-0997">Cell inner membrane</keyword>
<dbReference type="EMBL" id="JBEZFP010000054">
    <property type="protein sequence ID" value="MEU8135966.1"/>
    <property type="molecule type" value="Genomic_DNA"/>
</dbReference>
<evidence type="ECO:0000256" key="4">
    <source>
        <dbReference type="ARBA" id="ARBA00022519"/>
    </source>
</evidence>
<dbReference type="Proteomes" id="UP001551482">
    <property type="component" value="Unassembled WGS sequence"/>
</dbReference>
<sequence length="298" mass="31727">MPTRPRAAARWVGRAPARIRPYLELMRLDRPIGTWLVVLPGWIALALTAELPAQAWLLVLVLGHGALMRAAGCTVNDIVDRRFDAQVPRTADRPLAAGRITVRGAWLLFAAQMVVALALPLVAGTAVFWLTAASWVPMIAYPFMKRITNWPHVWLGFTLTIYVPVACVAATGEFGAPGIALYLGLVCWSIGCDIVYAHQDREADKIAGVRSAAVRLGDRTVPLVAALYAATVVGIAVAGALAGLGVLFWPLLAVAGLHLARQLRGLDTADPAVCHRAFLSNAPFAALVLAAVLAGRAL</sequence>
<dbReference type="Gene3D" id="1.10.357.140">
    <property type="entry name" value="UbiA prenyltransferase"/>
    <property type="match status" value="1"/>
</dbReference>
<dbReference type="InterPro" id="IPR000537">
    <property type="entry name" value="UbiA_prenyltransferase"/>
</dbReference>
<dbReference type="PANTHER" id="PTHR11048:SF28">
    <property type="entry name" value="4-HYDROXYBENZOATE POLYPRENYLTRANSFERASE, MITOCHONDRIAL"/>
    <property type="match status" value="1"/>
</dbReference>
<evidence type="ECO:0000256" key="9">
    <source>
        <dbReference type="SAM" id="Phobius"/>
    </source>
</evidence>
<dbReference type="InterPro" id="IPR006370">
    <property type="entry name" value="HB_polyprenyltransferase-like"/>
</dbReference>
<comment type="subcellular location">
    <subcellularLocation>
        <location evidence="2">Membrane</location>
        <topology evidence="2">Multi-pass membrane protein</topology>
    </subcellularLocation>
</comment>